<evidence type="ECO:0000259" key="1">
    <source>
        <dbReference type="PROSITE" id="PS50003"/>
    </source>
</evidence>
<organism evidence="2">
    <name type="scientific">Lygus hesperus</name>
    <name type="common">Western plant bug</name>
    <dbReference type="NCBI Taxonomy" id="30085"/>
    <lineage>
        <taxon>Eukaryota</taxon>
        <taxon>Metazoa</taxon>
        <taxon>Ecdysozoa</taxon>
        <taxon>Arthropoda</taxon>
        <taxon>Hexapoda</taxon>
        <taxon>Insecta</taxon>
        <taxon>Pterygota</taxon>
        <taxon>Neoptera</taxon>
        <taxon>Paraneoptera</taxon>
        <taxon>Hemiptera</taxon>
        <taxon>Heteroptera</taxon>
        <taxon>Panheteroptera</taxon>
        <taxon>Cimicomorpha</taxon>
        <taxon>Miridae</taxon>
        <taxon>Mirini</taxon>
        <taxon>Lygus</taxon>
    </lineage>
</organism>
<sequence length="159" mass="17837">MLFVQTSGEANAKGGIYATATSDEERNDWVNTIRQVCNKIPHHRDRSSIREGYIYKASSNGKRWSKRYIRVSQGMLSYYRTKEDIKPAGEIVLPGGFVVSRVIASKASANTSILDDTNVGVLEDSKIMSYAASYFNIEEGYLNVFYVASSSDSDVRKLW</sequence>
<dbReference type="Pfam" id="PF00169">
    <property type="entry name" value="PH"/>
    <property type="match status" value="1"/>
</dbReference>
<dbReference type="Gene3D" id="2.30.29.30">
    <property type="entry name" value="Pleckstrin-homology domain (PH domain)/Phosphotyrosine-binding domain (PTB)"/>
    <property type="match status" value="1"/>
</dbReference>
<reference evidence="2" key="2">
    <citation type="submission" date="2014-07" db="EMBL/GenBank/DDBJ databases">
        <authorList>
            <person name="Hull J."/>
        </authorList>
    </citation>
    <scope>NUCLEOTIDE SEQUENCE</scope>
</reference>
<dbReference type="SUPFAM" id="SSF50729">
    <property type="entry name" value="PH domain-like"/>
    <property type="match status" value="1"/>
</dbReference>
<gene>
    <name evidence="2" type="primary">ARHGAP25</name>
    <name evidence="2" type="ORF">CM83_3615</name>
    <name evidence="3" type="ORF">g.17983</name>
</gene>
<accession>A0A0A9Y9E5</accession>
<proteinExistence type="predicted"/>
<name>A0A0A9Y9E5_LYGHE</name>
<reference evidence="3" key="3">
    <citation type="journal article" date="2016" name="Gigascience">
        <title>De novo construction of an expanded transcriptome assembly for the western tarnished plant bug, Lygus hesperus.</title>
        <authorList>
            <person name="Tassone E.E."/>
            <person name="Geib S.M."/>
            <person name="Hall B."/>
            <person name="Fabrick J.A."/>
            <person name="Brent C.S."/>
            <person name="Hull J.J."/>
        </authorList>
    </citation>
    <scope>NUCLEOTIDE SEQUENCE</scope>
</reference>
<feature type="domain" description="PH" evidence="1">
    <location>
        <begin position="1"/>
        <end position="38"/>
    </location>
</feature>
<dbReference type="EMBL" id="GBHO01015891">
    <property type="protein sequence ID" value="JAG27713.1"/>
    <property type="molecule type" value="Transcribed_RNA"/>
</dbReference>
<dbReference type="InterPro" id="IPR001849">
    <property type="entry name" value="PH_domain"/>
</dbReference>
<reference evidence="2" key="1">
    <citation type="journal article" date="2014" name="PLoS ONE">
        <title>Transcriptome-Based Identification of ABC Transporters in the Western Tarnished Plant Bug Lygus hesperus.</title>
        <authorList>
            <person name="Hull J.J."/>
            <person name="Chaney K."/>
            <person name="Geib S.M."/>
            <person name="Fabrick J.A."/>
            <person name="Brent C.S."/>
            <person name="Walsh D."/>
            <person name="Lavine L.C."/>
        </authorList>
    </citation>
    <scope>NUCLEOTIDE SEQUENCE</scope>
</reference>
<evidence type="ECO:0000313" key="3">
    <source>
        <dbReference type="EMBL" id="JAQ06141.1"/>
    </source>
</evidence>
<evidence type="ECO:0000313" key="2">
    <source>
        <dbReference type="EMBL" id="JAG27713.1"/>
    </source>
</evidence>
<dbReference type="AlphaFoldDB" id="A0A0A9Y9E5"/>
<protein>
    <submittedName>
        <fullName evidence="2">Rho GTPase-activating protein 25</fullName>
    </submittedName>
</protein>
<dbReference type="EMBL" id="GDHC01012488">
    <property type="protein sequence ID" value="JAQ06141.1"/>
    <property type="molecule type" value="Transcribed_RNA"/>
</dbReference>
<dbReference type="InterPro" id="IPR011993">
    <property type="entry name" value="PH-like_dom_sf"/>
</dbReference>
<feature type="domain" description="PH" evidence="1">
    <location>
        <begin position="47"/>
        <end position="159"/>
    </location>
</feature>
<dbReference type="PROSITE" id="PS50003">
    <property type="entry name" value="PH_DOMAIN"/>
    <property type="match status" value="2"/>
</dbReference>